<sequence>MVSEPRFSCKRLVFKLRLMKLNRIESFYTFLLCFHIEGSEERGQPAMARPSARAADHGHTPWVAGYDQFLWGQPLAKGGCATCGQATWGGCHSRPALLLVGATMPAVRVATGHKGLPPLTQGQWRWRSEGKEG</sequence>
<protein>
    <submittedName>
        <fullName evidence="1">Uncharacterized protein</fullName>
    </submittedName>
</protein>
<evidence type="ECO:0000313" key="2">
    <source>
        <dbReference type="Proteomes" id="UP000287651"/>
    </source>
</evidence>
<accession>A0A426YGT4</accession>
<gene>
    <name evidence="1" type="ORF">B296_00032045</name>
</gene>
<reference evidence="1 2" key="1">
    <citation type="journal article" date="2014" name="Agronomy (Basel)">
        <title>A Draft Genome Sequence for Ensete ventricosum, the Drought-Tolerant Tree Against Hunger.</title>
        <authorList>
            <person name="Harrison J."/>
            <person name="Moore K.A."/>
            <person name="Paszkiewicz K."/>
            <person name="Jones T."/>
            <person name="Grant M."/>
            <person name="Ambacheew D."/>
            <person name="Muzemil S."/>
            <person name="Studholme D.J."/>
        </authorList>
    </citation>
    <scope>NUCLEOTIDE SEQUENCE [LARGE SCALE GENOMIC DNA]</scope>
</reference>
<dbReference type="AlphaFoldDB" id="A0A426YGT4"/>
<dbReference type="Proteomes" id="UP000287651">
    <property type="component" value="Unassembled WGS sequence"/>
</dbReference>
<organism evidence="1 2">
    <name type="scientific">Ensete ventricosum</name>
    <name type="common">Abyssinian banana</name>
    <name type="synonym">Musa ensete</name>
    <dbReference type="NCBI Taxonomy" id="4639"/>
    <lineage>
        <taxon>Eukaryota</taxon>
        <taxon>Viridiplantae</taxon>
        <taxon>Streptophyta</taxon>
        <taxon>Embryophyta</taxon>
        <taxon>Tracheophyta</taxon>
        <taxon>Spermatophyta</taxon>
        <taxon>Magnoliopsida</taxon>
        <taxon>Liliopsida</taxon>
        <taxon>Zingiberales</taxon>
        <taxon>Musaceae</taxon>
        <taxon>Ensete</taxon>
    </lineage>
</organism>
<name>A0A426YGT4_ENSVE</name>
<comment type="caution">
    <text evidence="1">The sequence shown here is derived from an EMBL/GenBank/DDBJ whole genome shotgun (WGS) entry which is preliminary data.</text>
</comment>
<evidence type="ECO:0000313" key="1">
    <source>
        <dbReference type="EMBL" id="RRT50923.1"/>
    </source>
</evidence>
<proteinExistence type="predicted"/>
<dbReference type="EMBL" id="AMZH03012493">
    <property type="protein sequence ID" value="RRT50923.1"/>
    <property type="molecule type" value="Genomic_DNA"/>
</dbReference>